<dbReference type="Proteomes" id="UP000755667">
    <property type="component" value="Unassembled WGS sequence"/>
</dbReference>
<accession>A0A9Q2NXN2</accession>
<feature type="compositionally biased region" description="Polar residues" evidence="1">
    <location>
        <begin position="116"/>
        <end position="126"/>
    </location>
</feature>
<evidence type="ECO:0000256" key="1">
    <source>
        <dbReference type="SAM" id="MobiDB-lite"/>
    </source>
</evidence>
<feature type="region of interest" description="Disordered" evidence="1">
    <location>
        <begin position="110"/>
        <end position="136"/>
    </location>
</feature>
<organism evidence="2 4">
    <name type="scientific">Marivita cryptomonadis</name>
    <dbReference type="NCBI Taxonomy" id="505252"/>
    <lineage>
        <taxon>Bacteria</taxon>
        <taxon>Pseudomonadati</taxon>
        <taxon>Pseudomonadota</taxon>
        <taxon>Alphaproteobacteria</taxon>
        <taxon>Rhodobacterales</taxon>
        <taxon>Roseobacteraceae</taxon>
        <taxon>Marivita</taxon>
    </lineage>
</organism>
<feature type="compositionally biased region" description="Basic and acidic residues" evidence="1">
    <location>
        <begin position="127"/>
        <end position="136"/>
    </location>
</feature>
<dbReference type="EMBL" id="JAFBXE010000002">
    <property type="protein sequence ID" value="MBM2411541.1"/>
    <property type="molecule type" value="Genomic_DNA"/>
</dbReference>
<gene>
    <name evidence="2" type="ORF">JQX41_04455</name>
    <name evidence="3" type="ORF">JQX48_04455</name>
</gene>
<reference evidence="2 5" key="1">
    <citation type="submission" date="2021-01" db="EMBL/GenBank/DDBJ databases">
        <title>Diatom-associated Roseobacters Show Island Model of Population Structure.</title>
        <authorList>
            <person name="Qu L."/>
            <person name="Feng X."/>
            <person name="Chen Y."/>
            <person name="Li L."/>
            <person name="Wang X."/>
            <person name="Hu Z."/>
            <person name="Wang H."/>
            <person name="Luo H."/>
        </authorList>
    </citation>
    <scope>NUCLEOTIDE SEQUENCE</scope>
    <source>
        <strain evidence="3 5">CC28-63</strain>
        <strain evidence="2">CC28-69</strain>
    </source>
</reference>
<evidence type="ECO:0000313" key="3">
    <source>
        <dbReference type="EMBL" id="MBM2416208.1"/>
    </source>
</evidence>
<dbReference type="Proteomes" id="UP000809440">
    <property type="component" value="Unassembled WGS sequence"/>
</dbReference>
<dbReference type="InterPro" id="IPR022062">
    <property type="entry name" value="DUF3618"/>
</dbReference>
<dbReference type="RefSeq" id="WP_085631274.1">
    <property type="nucleotide sequence ID" value="NZ_JAFBWU010000002.1"/>
</dbReference>
<dbReference type="OrthoDB" id="7471221at2"/>
<dbReference type="GeneID" id="62642063"/>
<evidence type="ECO:0000313" key="5">
    <source>
        <dbReference type="Proteomes" id="UP000809440"/>
    </source>
</evidence>
<dbReference type="AlphaFoldDB" id="A0A9Q2NXN2"/>
<keyword evidence="5" id="KW-1185">Reference proteome</keyword>
<proteinExistence type="predicted"/>
<dbReference type="Pfam" id="PF12277">
    <property type="entry name" value="DUF3618"/>
    <property type="match status" value="1"/>
</dbReference>
<protein>
    <submittedName>
        <fullName evidence="2">DUF3618 domain-containing protein</fullName>
    </submittedName>
</protein>
<name>A0A9Q2NXN2_9RHOB</name>
<evidence type="ECO:0000313" key="4">
    <source>
        <dbReference type="Proteomes" id="UP000755667"/>
    </source>
</evidence>
<sequence>MPNTDQLERNAETHRAHLTDQISALATSVNPEATAKRAVGQTADIGQSVTKALMEGVKRSPSGLALVGIGAAVIALNAGQRPAASRQPDPTENIDDRIARADRNMKTRAQVETGRLAQSPSASTLRRSLDKGLDRLPPDARARVTEARLKVIDAQEKLDRQARRSARHAQEAHESQPFLTGAIVAGIGALIGALLPSTKAEADLMGAARDKMMRDAEAVLRNEMAQLERQGKAAVDTGLREARAEFSGTPQSA</sequence>
<evidence type="ECO:0000313" key="2">
    <source>
        <dbReference type="EMBL" id="MBM2411541.1"/>
    </source>
</evidence>
<comment type="caution">
    <text evidence="2">The sequence shown here is derived from an EMBL/GenBank/DDBJ whole genome shotgun (WGS) entry which is preliminary data.</text>
</comment>
<dbReference type="EMBL" id="JAFBXF010000002">
    <property type="protein sequence ID" value="MBM2416208.1"/>
    <property type="molecule type" value="Genomic_DNA"/>
</dbReference>